<dbReference type="RefSeq" id="WP_081129002.1">
    <property type="nucleotide sequence ID" value="NZ_DAHXOC010000007.1"/>
</dbReference>
<dbReference type="Gene3D" id="2.60.40.3340">
    <property type="entry name" value="Domain of unknown function DUF4426"/>
    <property type="match status" value="1"/>
</dbReference>
<gene>
    <name evidence="3" type="ORF">B1806_09935</name>
</gene>
<dbReference type="STRING" id="993689.GCA_002077135_02984"/>
<comment type="caution">
    <text evidence="3">The sequence shown here is derived from an EMBL/GenBank/DDBJ whole genome shotgun (WGS) entry which is preliminary data.</text>
</comment>
<evidence type="ECO:0000313" key="3">
    <source>
        <dbReference type="EMBL" id="THD09808.1"/>
    </source>
</evidence>
<reference evidence="3 4" key="1">
    <citation type="submission" date="2017-02" db="EMBL/GenBank/DDBJ databases">
        <title>Whole genome sequencing of Metallibacterium scheffleri DSM 24874 (T).</title>
        <authorList>
            <person name="Kumar S."/>
            <person name="Patil P."/>
            <person name="Patil P.B."/>
        </authorList>
    </citation>
    <scope>NUCLEOTIDE SEQUENCE [LARGE SCALE GENOMIC DNA]</scope>
    <source>
        <strain evidence="3 4">DSM 24874</strain>
    </source>
</reference>
<dbReference type="Proteomes" id="UP000307749">
    <property type="component" value="Unassembled WGS sequence"/>
</dbReference>
<keyword evidence="1" id="KW-0732">Signal</keyword>
<evidence type="ECO:0000256" key="1">
    <source>
        <dbReference type="SAM" id="SignalP"/>
    </source>
</evidence>
<proteinExistence type="predicted"/>
<feature type="chain" id="PRO_5020605992" description="DUF4426 domain-containing protein" evidence="1">
    <location>
        <begin position="25"/>
        <end position="146"/>
    </location>
</feature>
<dbReference type="Pfam" id="PF14467">
    <property type="entry name" value="DUF4426"/>
    <property type="match status" value="1"/>
</dbReference>
<dbReference type="InterPro" id="IPR025218">
    <property type="entry name" value="DUF4426"/>
</dbReference>
<dbReference type="AlphaFoldDB" id="A0A4S3KN06"/>
<dbReference type="EMBL" id="MWQO01000035">
    <property type="protein sequence ID" value="THD09808.1"/>
    <property type="molecule type" value="Genomic_DNA"/>
</dbReference>
<organism evidence="3 4">
    <name type="scientific">Metallibacterium scheffleri</name>
    <dbReference type="NCBI Taxonomy" id="993689"/>
    <lineage>
        <taxon>Bacteria</taxon>
        <taxon>Pseudomonadati</taxon>
        <taxon>Pseudomonadota</taxon>
        <taxon>Gammaproteobacteria</taxon>
        <taxon>Lysobacterales</taxon>
        <taxon>Rhodanobacteraceae</taxon>
        <taxon>Metallibacterium</taxon>
    </lineage>
</organism>
<evidence type="ECO:0000313" key="4">
    <source>
        <dbReference type="Proteomes" id="UP000307749"/>
    </source>
</evidence>
<evidence type="ECO:0000259" key="2">
    <source>
        <dbReference type="Pfam" id="PF14467"/>
    </source>
</evidence>
<feature type="domain" description="DUF4426" evidence="2">
    <location>
        <begin position="30"/>
        <end position="145"/>
    </location>
</feature>
<accession>A0A4S3KN06</accession>
<dbReference type="OrthoDB" id="7062037at2"/>
<name>A0A4S3KN06_9GAMM</name>
<feature type="signal peptide" evidence="1">
    <location>
        <begin position="1"/>
        <end position="24"/>
    </location>
</feature>
<sequence>MRACVRSTLVALLLPFLPLTTLHAADAVKAQGYAIYYSAVATDTIPAQVAARHGLRRAADEGVVNISVMRGPDAARGTPVAATVRGAAYTLLGKRIALSFRAVDDAGMVYYLAALHIPRPDTLRFVLTVTPAGAAPIAVDFSRDFP</sequence>
<keyword evidence="4" id="KW-1185">Reference proteome</keyword>
<protein>
    <recommendedName>
        <fullName evidence="2">DUF4426 domain-containing protein</fullName>
    </recommendedName>
</protein>